<dbReference type="OrthoDB" id="118550at2759"/>
<sequence>IRFGDLYQEQLSEKVKRNLKTASLKKGIKKRDESWQSNVSCISSTNTDPMYSTTNTSYLQDFNIGHEVVSSNYNLRNKPSQSKSINSNRKMIVTSSVNNFSEENDCLADRMLQCGKLARSKPILRRLTSTNVESVYQHLYCLQGNITDNEYELPEYVRNKFYNGFPYDWKNVCKIWKTFIQQGCCTIFRWPITDSDDDIKSEVTNITFACANSSEDKILNSKSFKESCVSRVSAVTNSSYNNLETKNKQSLRSNSSEKCDSSIQTYVSDITENSFHPVNIQTSKKQYNKDKQNCIHQENRNSNSCIRNEKKKLEDKLNVILNKLINKSYSEECMSKVIEILDCLNYAISYDSSKENTFNIKSSKLKGNNERNYKSLEYCQSDTFLLNNNMDKIIDTDSVLQKKRTFAEMNEANCSSISDSKSEGCTEVPNISMRRMNRRKEALMKPYERKLTPCRPGCSAENI</sequence>
<accession>A0A0L7QYE4</accession>
<feature type="non-terminal residue" evidence="2">
    <location>
        <position position="1"/>
    </location>
</feature>
<organism evidence="2 3">
    <name type="scientific">Habropoda laboriosa</name>
    <dbReference type="NCBI Taxonomy" id="597456"/>
    <lineage>
        <taxon>Eukaryota</taxon>
        <taxon>Metazoa</taxon>
        <taxon>Ecdysozoa</taxon>
        <taxon>Arthropoda</taxon>
        <taxon>Hexapoda</taxon>
        <taxon>Insecta</taxon>
        <taxon>Pterygota</taxon>
        <taxon>Neoptera</taxon>
        <taxon>Endopterygota</taxon>
        <taxon>Hymenoptera</taxon>
        <taxon>Apocrita</taxon>
        <taxon>Aculeata</taxon>
        <taxon>Apoidea</taxon>
        <taxon>Anthophila</taxon>
        <taxon>Apidae</taxon>
        <taxon>Habropoda</taxon>
    </lineage>
</organism>
<dbReference type="AlphaFoldDB" id="A0A0L7QYE4"/>
<dbReference type="EMBL" id="KQ414692">
    <property type="protein sequence ID" value="KOC63607.1"/>
    <property type="molecule type" value="Genomic_DNA"/>
</dbReference>
<evidence type="ECO:0000313" key="3">
    <source>
        <dbReference type="Proteomes" id="UP000053825"/>
    </source>
</evidence>
<dbReference type="InterPro" id="IPR015216">
    <property type="entry name" value="SANTA"/>
</dbReference>
<dbReference type="Proteomes" id="UP000053825">
    <property type="component" value="Unassembled WGS sequence"/>
</dbReference>
<evidence type="ECO:0000313" key="2">
    <source>
        <dbReference type="EMBL" id="KOC63607.1"/>
    </source>
</evidence>
<reference evidence="2 3" key="1">
    <citation type="submission" date="2015-07" db="EMBL/GenBank/DDBJ databases">
        <title>The genome of Habropoda laboriosa.</title>
        <authorList>
            <person name="Pan H."/>
            <person name="Kapheim K."/>
        </authorList>
    </citation>
    <scope>NUCLEOTIDE SEQUENCE [LARGE SCALE GENOMIC DNA]</scope>
    <source>
        <strain evidence="2">0110345459</strain>
    </source>
</reference>
<protein>
    <recommendedName>
        <fullName evidence="1">SANTA domain-containing protein</fullName>
    </recommendedName>
</protein>
<gene>
    <name evidence="2" type="ORF">WH47_02488</name>
</gene>
<dbReference type="Pfam" id="PF09133">
    <property type="entry name" value="SANTA"/>
    <property type="match status" value="1"/>
</dbReference>
<keyword evidence="3" id="KW-1185">Reference proteome</keyword>
<evidence type="ECO:0000259" key="1">
    <source>
        <dbReference type="Pfam" id="PF09133"/>
    </source>
</evidence>
<feature type="domain" description="SANTA" evidence="1">
    <location>
        <begin position="116"/>
        <end position="171"/>
    </location>
</feature>
<proteinExistence type="predicted"/>
<name>A0A0L7QYE4_9HYME</name>